<dbReference type="OrthoDB" id="5104994at2759"/>
<protein>
    <submittedName>
        <fullName evidence="1">Uncharacterized protein</fullName>
    </submittedName>
</protein>
<proteinExistence type="predicted"/>
<evidence type="ECO:0000313" key="2">
    <source>
        <dbReference type="Proteomes" id="UP000536711"/>
    </source>
</evidence>
<sequence length="207" mass="23434">MSQPTGGTRRQSVPFLPQELSLRIIEESEEVSICLRTVVAELGLDEDIANPVLNLDKHAFPPHYDSHKLLAIRYTGDALLDRQFTATVPIEISGDHDVRHLAGVTRSQTALTHRLRPDDEKQACERIKHLMIRGNKVSEDDIIESLLELIDHLVNTPNGEEEGEEGDVGEEVWVAYLENNCNFRFEGMHDEAINWLYLFKDLVRPGG</sequence>
<dbReference type="AlphaFoldDB" id="A0A8H4JTB6"/>
<organism evidence="1 2">
    <name type="scientific">Fusarium acutatum</name>
    <dbReference type="NCBI Taxonomy" id="78861"/>
    <lineage>
        <taxon>Eukaryota</taxon>
        <taxon>Fungi</taxon>
        <taxon>Dikarya</taxon>
        <taxon>Ascomycota</taxon>
        <taxon>Pezizomycotina</taxon>
        <taxon>Sordariomycetes</taxon>
        <taxon>Hypocreomycetidae</taxon>
        <taxon>Hypocreales</taxon>
        <taxon>Nectriaceae</taxon>
        <taxon>Fusarium</taxon>
        <taxon>Fusarium fujikuroi species complex</taxon>
    </lineage>
</organism>
<dbReference type="EMBL" id="JAADJF010000141">
    <property type="protein sequence ID" value="KAF4436629.1"/>
    <property type="molecule type" value="Genomic_DNA"/>
</dbReference>
<keyword evidence="2" id="KW-1185">Reference proteome</keyword>
<name>A0A8H4JTB6_9HYPO</name>
<comment type="caution">
    <text evidence="1">The sequence shown here is derived from an EMBL/GenBank/DDBJ whole genome shotgun (WGS) entry which is preliminary data.</text>
</comment>
<reference evidence="1 2" key="1">
    <citation type="submission" date="2020-01" db="EMBL/GenBank/DDBJ databases">
        <title>Identification and distribution of gene clusters putatively required for synthesis of sphingolipid metabolism inhibitors in phylogenetically diverse species of the filamentous fungus Fusarium.</title>
        <authorList>
            <person name="Kim H.-S."/>
            <person name="Busman M."/>
            <person name="Brown D.W."/>
            <person name="Divon H."/>
            <person name="Uhlig S."/>
            <person name="Proctor R.H."/>
        </authorList>
    </citation>
    <scope>NUCLEOTIDE SEQUENCE [LARGE SCALE GENOMIC DNA]</scope>
    <source>
        <strain evidence="1 2">NRRL 13308</strain>
    </source>
</reference>
<gene>
    <name evidence="1" type="ORF">FACUT_6224</name>
</gene>
<accession>A0A8H4JTB6</accession>
<evidence type="ECO:0000313" key="1">
    <source>
        <dbReference type="EMBL" id="KAF4436629.1"/>
    </source>
</evidence>
<dbReference type="Proteomes" id="UP000536711">
    <property type="component" value="Unassembled WGS sequence"/>
</dbReference>